<evidence type="ECO:0000256" key="3">
    <source>
        <dbReference type="ARBA" id="ARBA00022722"/>
    </source>
</evidence>
<dbReference type="GO" id="GO:0005737">
    <property type="term" value="C:cytoplasm"/>
    <property type="evidence" value="ECO:0007669"/>
    <property type="project" value="UniProtKB-SubCell"/>
</dbReference>
<dbReference type="GO" id="GO:0008821">
    <property type="term" value="F:crossover junction DNA endonuclease activity"/>
    <property type="evidence" value="ECO:0007669"/>
    <property type="project" value="UniProtKB-EC"/>
</dbReference>
<keyword evidence="3 13" id="KW-0540">Nuclease</keyword>
<dbReference type="InterPro" id="IPR011335">
    <property type="entry name" value="Restrct_endonuc-II-like"/>
</dbReference>
<evidence type="ECO:0000256" key="1">
    <source>
        <dbReference type="ARBA" id="ARBA00004496"/>
    </source>
</evidence>
<dbReference type="CDD" id="cd22354">
    <property type="entry name" value="RecU-like"/>
    <property type="match status" value="1"/>
</dbReference>
<dbReference type="RefSeq" id="WP_312032598.1">
    <property type="nucleotide sequence ID" value="NZ_CP051151.1"/>
</dbReference>
<keyword evidence="15" id="KW-1185">Reference proteome</keyword>
<sequence length="189" mass="22464">MINYPNKKRRQDRKIVSTANRGMNFENMINQTNEFYLNNDLAIIHKKPIPIQIVKVDYKQRSAAKIVEAYYKLPSTTDYNGIYKGRYIDFEAKETKNKTSFPIKNIHEHQVIHLEQCAKHGAIAFIIIYFSLLDRIFFLDQKYVSEYYHRAKNSRKSITLAEIEKYGIEITEGYRKPVDYLKVIDEHYL</sequence>
<keyword evidence="10 13" id="KW-0234">DNA repair</keyword>
<dbReference type="GO" id="GO:0006281">
    <property type="term" value="P:DNA repair"/>
    <property type="evidence" value="ECO:0007669"/>
    <property type="project" value="UniProtKB-UniRule"/>
</dbReference>
<dbReference type="GO" id="GO:0003676">
    <property type="term" value="F:nucleic acid binding"/>
    <property type="evidence" value="ECO:0007669"/>
    <property type="project" value="InterPro"/>
</dbReference>
<keyword evidence="8 13" id="KW-0460">Magnesium</keyword>
<dbReference type="AlphaFoldDB" id="A0A7L6N6S3"/>
<dbReference type="Gene3D" id="3.40.1350.10">
    <property type="match status" value="1"/>
</dbReference>
<gene>
    <name evidence="13 14" type="primary">recU</name>
    <name evidence="14" type="ORF">HF295_01840</name>
</gene>
<evidence type="ECO:0000256" key="5">
    <source>
        <dbReference type="ARBA" id="ARBA00022759"/>
    </source>
</evidence>
<feature type="binding site" evidence="13">
    <location>
        <position position="91"/>
    </location>
    <ligand>
        <name>Mg(2+)</name>
        <dbReference type="ChEBI" id="CHEBI:18420"/>
    </ligand>
</feature>
<dbReference type="InterPro" id="IPR011856">
    <property type="entry name" value="tRNA_endonuc-like_dom_sf"/>
</dbReference>
<keyword evidence="5 13" id="KW-0255">Endonuclease</keyword>
<name>A0A7L6N6S3_9MOLU</name>
<keyword evidence="9 13" id="KW-0233">DNA recombination</keyword>
<dbReference type="EC" id="3.1.21.10" evidence="13"/>
<keyword evidence="2 13" id="KW-0963">Cytoplasm</keyword>
<comment type="cofactor">
    <cofactor evidence="13">
        <name>Mg(2+)</name>
        <dbReference type="ChEBI" id="CHEBI:18420"/>
    </cofactor>
    <text evidence="13">Binds 1 Mg(2+) ion per subunit.</text>
</comment>
<dbReference type="InterPro" id="IPR004612">
    <property type="entry name" value="Resolv_RecU"/>
</dbReference>
<evidence type="ECO:0000256" key="4">
    <source>
        <dbReference type="ARBA" id="ARBA00022723"/>
    </source>
</evidence>
<evidence type="ECO:0000256" key="11">
    <source>
        <dbReference type="ARBA" id="ARBA00023447"/>
    </source>
</evidence>
<evidence type="ECO:0000256" key="13">
    <source>
        <dbReference type="HAMAP-Rule" id="MF_00130"/>
    </source>
</evidence>
<keyword evidence="6 13" id="KW-0227">DNA damage</keyword>
<dbReference type="NCBIfam" id="NF002581">
    <property type="entry name" value="PRK02234.1-2"/>
    <property type="match status" value="1"/>
</dbReference>
<keyword evidence="7 13" id="KW-0378">Hydrolase</keyword>
<comment type="subcellular location">
    <subcellularLocation>
        <location evidence="1 13">Cytoplasm</location>
    </subcellularLocation>
</comment>
<evidence type="ECO:0000256" key="12">
    <source>
        <dbReference type="ARBA" id="ARBA00029523"/>
    </source>
</evidence>
<evidence type="ECO:0000256" key="9">
    <source>
        <dbReference type="ARBA" id="ARBA00023172"/>
    </source>
</evidence>
<dbReference type="Pfam" id="PF03838">
    <property type="entry name" value="RecU"/>
    <property type="match status" value="1"/>
</dbReference>
<dbReference type="SUPFAM" id="SSF52980">
    <property type="entry name" value="Restriction endonuclease-like"/>
    <property type="match status" value="1"/>
</dbReference>
<dbReference type="PIRSF" id="PIRSF037785">
    <property type="entry name" value="RecU"/>
    <property type="match status" value="1"/>
</dbReference>
<dbReference type="Proteomes" id="UP000512167">
    <property type="component" value="Chromosome"/>
</dbReference>
<evidence type="ECO:0000256" key="2">
    <source>
        <dbReference type="ARBA" id="ARBA00022490"/>
    </source>
</evidence>
<dbReference type="GO" id="GO:0006310">
    <property type="term" value="P:DNA recombination"/>
    <property type="evidence" value="ECO:0007669"/>
    <property type="project" value="UniProtKB-UniRule"/>
</dbReference>
<reference evidence="14 15" key="1">
    <citation type="submission" date="2020-04" db="EMBL/GenBank/DDBJ databases">
        <authorList>
            <person name="Zheng R.K."/>
            <person name="Sun C.M."/>
        </authorList>
    </citation>
    <scope>NUCLEOTIDE SEQUENCE [LARGE SCALE GENOMIC DNA]</scope>
    <source>
        <strain evidence="15">zrk29</strain>
    </source>
</reference>
<accession>A0A7L6N6S3</accession>
<comment type="catalytic activity">
    <reaction evidence="13">
        <text>Endonucleolytic cleavage at a junction such as a reciprocal single-stranded crossover between two homologous DNA duplexes (Holliday junction).</text>
        <dbReference type="EC" id="3.1.21.10"/>
    </reaction>
</comment>
<proteinExistence type="inferred from homology"/>
<evidence type="ECO:0000256" key="10">
    <source>
        <dbReference type="ARBA" id="ARBA00023204"/>
    </source>
</evidence>
<feature type="binding site" evidence="13">
    <location>
        <position position="110"/>
    </location>
    <ligand>
        <name>Mg(2+)</name>
        <dbReference type="ChEBI" id="CHEBI:18420"/>
    </ligand>
</feature>
<keyword evidence="4 13" id="KW-0479">Metal-binding</keyword>
<evidence type="ECO:0000256" key="6">
    <source>
        <dbReference type="ARBA" id="ARBA00022763"/>
    </source>
</evidence>
<evidence type="ECO:0000313" key="14">
    <source>
        <dbReference type="EMBL" id="QLY40947.1"/>
    </source>
</evidence>
<dbReference type="NCBIfam" id="TIGR00648">
    <property type="entry name" value="recU"/>
    <property type="match status" value="1"/>
</dbReference>
<organism evidence="14 15">
    <name type="scientific">Hujiaoplasma nucleasis</name>
    <dbReference type="NCBI Taxonomy" id="2725268"/>
    <lineage>
        <taxon>Bacteria</taxon>
        <taxon>Bacillati</taxon>
        <taxon>Mycoplasmatota</taxon>
        <taxon>Mollicutes</taxon>
        <taxon>Candidatus Izemoplasmatales</taxon>
        <taxon>Hujiaoplasmataceae</taxon>
        <taxon>Hujiaoplasma</taxon>
    </lineage>
</organism>
<feature type="binding site" evidence="13">
    <location>
        <position position="78"/>
    </location>
    <ligand>
        <name>Mg(2+)</name>
        <dbReference type="ChEBI" id="CHEBI:18420"/>
    </ligand>
</feature>
<dbReference type="NCBIfam" id="NF002584">
    <property type="entry name" value="PRK02234.1-5"/>
    <property type="match status" value="1"/>
</dbReference>
<evidence type="ECO:0000256" key="7">
    <source>
        <dbReference type="ARBA" id="ARBA00022801"/>
    </source>
</evidence>
<dbReference type="GO" id="GO:0007059">
    <property type="term" value="P:chromosome segregation"/>
    <property type="evidence" value="ECO:0007669"/>
    <property type="project" value="UniProtKB-UniRule"/>
</dbReference>
<evidence type="ECO:0000256" key="8">
    <source>
        <dbReference type="ARBA" id="ARBA00022842"/>
    </source>
</evidence>
<feature type="site" description="Transition state stabilizer" evidence="13">
    <location>
        <position position="93"/>
    </location>
</feature>
<evidence type="ECO:0000313" key="15">
    <source>
        <dbReference type="Proteomes" id="UP000512167"/>
    </source>
</evidence>
<feature type="binding site" evidence="13">
    <location>
        <position position="76"/>
    </location>
    <ligand>
        <name>Mg(2+)</name>
        <dbReference type="ChEBI" id="CHEBI:18420"/>
    </ligand>
</feature>
<comment type="similarity">
    <text evidence="11 13">Belongs to the RecU family.</text>
</comment>
<dbReference type="KEGG" id="tbk:HF295_01840"/>
<dbReference type="EMBL" id="CP051151">
    <property type="protein sequence ID" value="QLY40947.1"/>
    <property type="molecule type" value="Genomic_DNA"/>
</dbReference>
<dbReference type="HAMAP" id="MF_00130">
    <property type="entry name" value="RecU"/>
    <property type="match status" value="1"/>
</dbReference>
<protein>
    <recommendedName>
        <fullName evidence="12 13">Holliday junction resolvase RecU</fullName>
        <ecNumber evidence="13">3.1.21.10</ecNumber>
    </recommendedName>
    <alternativeName>
        <fullName evidence="13">Recombination protein U homolog</fullName>
    </alternativeName>
</protein>
<dbReference type="GO" id="GO:0000287">
    <property type="term" value="F:magnesium ion binding"/>
    <property type="evidence" value="ECO:0007669"/>
    <property type="project" value="UniProtKB-UniRule"/>
</dbReference>
<comment type="function">
    <text evidence="13">Endonuclease that resolves Holliday junction intermediates in genetic recombination. Cleaves mobile four-strand junctions by introducing symmetrical nicks in paired strands. Promotes annealing of linear ssDNA with homologous dsDNA. Required for DNA repair, homologous recombination and chromosome segregation.</text>
</comment>